<feature type="transmembrane region" description="Helical" evidence="7">
    <location>
        <begin position="478"/>
        <end position="501"/>
    </location>
</feature>
<feature type="transmembrane region" description="Helical" evidence="7">
    <location>
        <begin position="120"/>
        <end position="145"/>
    </location>
</feature>
<dbReference type="PRINTS" id="PR00173">
    <property type="entry name" value="EDTRNSPORT"/>
</dbReference>
<feature type="transmembrane region" description="Helical" evidence="7">
    <location>
        <begin position="280"/>
        <end position="300"/>
    </location>
</feature>
<accession>T0RE53</accession>
<feature type="transmembrane region" description="Helical" evidence="7">
    <location>
        <begin position="157"/>
        <end position="178"/>
    </location>
</feature>
<keyword evidence="9" id="KW-1185">Reference proteome</keyword>
<dbReference type="Gene3D" id="1.10.3860.10">
    <property type="entry name" value="Sodium:dicarboxylate symporter"/>
    <property type="match status" value="2"/>
</dbReference>
<protein>
    <recommendedName>
        <fullName evidence="7">Amino acid transporter</fullName>
    </recommendedName>
</protein>
<keyword evidence="5 7" id="KW-1133">Transmembrane helix</keyword>
<feature type="transmembrane region" description="Helical" evidence="7">
    <location>
        <begin position="437"/>
        <end position="458"/>
    </location>
</feature>
<dbReference type="AlphaFoldDB" id="T0RE53"/>
<evidence type="ECO:0000256" key="4">
    <source>
        <dbReference type="ARBA" id="ARBA00022692"/>
    </source>
</evidence>
<comment type="subcellular location">
    <subcellularLocation>
        <location evidence="1">Cell membrane</location>
        <topology evidence="1">Multi-pass membrane protein</topology>
    </subcellularLocation>
    <subcellularLocation>
        <location evidence="7">Membrane</location>
        <topology evidence="7">Multi-pass membrane protein</topology>
    </subcellularLocation>
</comment>
<gene>
    <name evidence="8" type="ORF">SDRG_14308</name>
</gene>
<evidence type="ECO:0000256" key="6">
    <source>
        <dbReference type="ARBA" id="ARBA00023136"/>
    </source>
</evidence>
<dbReference type="eggNOG" id="KOG3787">
    <property type="taxonomic scope" value="Eukaryota"/>
</dbReference>
<keyword evidence="6 7" id="KW-0472">Membrane</keyword>
<dbReference type="InParanoid" id="T0RE53"/>
<evidence type="ECO:0000256" key="1">
    <source>
        <dbReference type="ARBA" id="ARBA00004651"/>
    </source>
</evidence>
<proteinExistence type="inferred from homology"/>
<name>T0RE53_SAPDV</name>
<dbReference type="EMBL" id="JH767201">
    <property type="protein sequence ID" value="EQC27887.1"/>
    <property type="molecule type" value="Genomic_DNA"/>
</dbReference>
<evidence type="ECO:0000256" key="7">
    <source>
        <dbReference type="RuleBase" id="RU361216"/>
    </source>
</evidence>
<dbReference type="VEuPathDB" id="FungiDB:SDRG_14308"/>
<dbReference type="GO" id="GO:0015293">
    <property type="term" value="F:symporter activity"/>
    <property type="evidence" value="ECO:0007669"/>
    <property type="project" value="UniProtKB-UniRule"/>
</dbReference>
<dbReference type="STRING" id="1156394.T0RE53"/>
<dbReference type="SUPFAM" id="SSF118215">
    <property type="entry name" value="Proton glutamate symport protein"/>
    <property type="match status" value="2"/>
</dbReference>
<evidence type="ECO:0000313" key="9">
    <source>
        <dbReference type="Proteomes" id="UP000030762"/>
    </source>
</evidence>
<dbReference type="GO" id="GO:0005886">
    <property type="term" value="C:plasma membrane"/>
    <property type="evidence" value="ECO:0007669"/>
    <property type="project" value="UniProtKB-SubCell"/>
</dbReference>
<comment type="similarity">
    <text evidence="7">Belongs to the dicarboxylate/amino acid:cation symporter (DAACS) (TC 2.A.23) family.</text>
</comment>
<evidence type="ECO:0000256" key="3">
    <source>
        <dbReference type="ARBA" id="ARBA00022475"/>
    </source>
</evidence>
<dbReference type="GeneID" id="19955035"/>
<reference evidence="8 9" key="1">
    <citation type="submission" date="2012-04" db="EMBL/GenBank/DDBJ databases">
        <title>The Genome Sequence of Saprolegnia declina VS20.</title>
        <authorList>
            <consortium name="The Broad Institute Genome Sequencing Platform"/>
            <person name="Russ C."/>
            <person name="Nusbaum C."/>
            <person name="Tyler B."/>
            <person name="van West P."/>
            <person name="Dieguez-Uribeondo J."/>
            <person name="de Bruijn I."/>
            <person name="Tripathy S."/>
            <person name="Jiang R."/>
            <person name="Young S.K."/>
            <person name="Zeng Q."/>
            <person name="Gargeya S."/>
            <person name="Fitzgerald M."/>
            <person name="Haas B."/>
            <person name="Abouelleil A."/>
            <person name="Alvarado L."/>
            <person name="Arachchi H.M."/>
            <person name="Berlin A."/>
            <person name="Chapman S.B."/>
            <person name="Goldberg J."/>
            <person name="Griggs A."/>
            <person name="Gujja S."/>
            <person name="Hansen M."/>
            <person name="Howarth C."/>
            <person name="Imamovic A."/>
            <person name="Larimer J."/>
            <person name="McCowen C."/>
            <person name="Montmayeur A."/>
            <person name="Murphy C."/>
            <person name="Neiman D."/>
            <person name="Pearson M."/>
            <person name="Priest M."/>
            <person name="Roberts A."/>
            <person name="Saif S."/>
            <person name="Shea T."/>
            <person name="Sisk P."/>
            <person name="Sykes S."/>
            <person name="Wortman J."/>
            <person name="Nusbaum C."/>
            <person name="Birren B."/>
        </authorList>
    </citation>
    <scope>NUCLEOTIDE SEQUENCE [LARGE SCALE GENOMIC DNA]</scope>
    <source>
        <strain evidence="8 9">VS20</strain>
    </source>
</reference>
<dbReference type="OMA" id="TIMIAWV"/>
<keyword evidence="3" id="KW-1003">Cell membrane</keyword>
<sequence>MNERVPPSPVLEYDYPAELFVPAPRRPTAYDRIRQAYTHPTARLSLNDDVGPDKVPQAVLPCLALFTSVVLGFVLSYGVDYALDEPPNFANRTQADYEALLAFTTKRASIARWLDLPGTLFVRALSCLVVPLIFVNLAMGVAELVQTAKLGRVTAKMLLLFALTTMAAAGQGLLWMSIVPEARLHTSQTNTTRVDSRPRRMMSTEVLCPLANNETEYLIWKDKELSCSRDKSSAAFQVRDTSRILANVYSARRSVKKQSVVDVIQSIFQMVVPSNLFASFVRGELLSVVAFVVPFGLAIARSGAVTGHNPMWALCQQLTSIFTIMIAWVIQTAPIAVLFMVASTLVYPEDENAASYGWAVDGGSLLSGVVKDPSALPFEQILARSEYFFDNLTAEKSSMLTFLGLYLAGWVLHCFVFLPALVLLTTSRAPWTYLRRIFPALSFGFFNASALASMPLLMKFMHLSQFVSRHITRLVVPVGTGVHMDGVALYVSSAMVFLLRTQSYDRSAPVPEAFLLNGAMYAIIFVCATSAPRICTG</sequence>
<dbReference type="PANTHER" id="PTHR42865:SF7">
    <property type="entry name" value="PROTON_GLUTAMATE-ASPARTATE SYMPORTER"/>
    <property type="match status" value="1"/>
</dbReference>
<feature type="transmembrane region" description="Helical" evidence="7">
    <location>
        <begin position="403"/>
        <end position="425"/>
    </location>
</feature>
<keyword evidence="4 7" id="KW-0812">Transmembrane</keyword>
<dbReference type="InterPro" id="IPR036458">
    <property type="entry name" value="Na:dicarbo_symporter_sf"/>
</dbReference>
<feature type="transmembrane region" description="Helical" evidence="7">
    <location>
        <begin position="58"/>
        <end position="79"/>
    </location>
</feature>
<keyword evidence="7" id="KW-0769">Symport</keyword>
<evidence type="ECO:0000313" key="8">
    <source>
        <dbReference type="EMBL" id="EQC27887.1"/>
    </source>
</evidence>
<keyword evidence="2 7" id="KW-0813">Transport</keyword>
<dbReference type="RefSeq" id="XP_008618652.1">
    <property type="nucleotide sequence ID" value="XM_008620430.1"/>
</dbReference>
<feature type="transmembrane region" description="Helical" evidence="7">
    <location>
        <begin position="321"/>
        <end position="347"/>
    </location>
</feature>
<evidence type="ECO:0000256" key="2">
    <source>
        <dbReference type="ARBA" id="ARBA00022448"/>
    </source>
</evidence>
<organism evidence="8 9">
    <name type="scientific">Saprolegnia diclina (strain VS20)</name>
    <dbReference type="NCBI Taxonomy" id="1156394"/>
    <lineage>
        <taxon>Eukaryota</taxon>
        <taxon>Sar</taxon>
        <taxon>Stramenopiles</taxon>
        <taxon>Oomycota</taxon>
        <taxon>Saprolegniomycetes</taxon>
        <taxon>Saprolegniales</taxon>
        <taxon>Saprolegniaceae</taxon>
        <taxon>Saprolegnia</taxon>
    </lineage>
</organism>
<dbReference type="PANTHER" id="PTHR42865">
    <property type="entry name" value="PROTON/GLUTAMATE-ASPARTATE SYMPORTER"/>
    <property type="match status" value="1"/>
</dbReference>
<feature type="transmembrane region" description="Helical" evidence="7">
    <location>
        <begin position="513"/>
        <end position="531"/>
    </location>
</feature>
<dbReference type="OrthoDB" id="5877963at2759"/>
<dbReference type="Proteomes" id="UP000030762">
    <property type="component" value="Unassembled WGS sequence"/>
</dbReference>
<dbReference type="Pfam" id="PF00375">
    <property type="entry name" value="SDF"/>
    <property type="match status" value="3"/>
</dbReference>
<evidence type="ECO:0000256" key="5">
    <source>
        <dbReference type="ARBA" id="ARBA00022989"/>
    </source>
</evidence>
<dbReference type="InterPro" id="IPR001991">
    <property type="entry name" value="Na-dicarboxylate_symporter"/>
</dbReference>